<dbReference type="Pfam" id="PF00753">
    <property type="entry name" value="Lactamase_B"/>
    <property type="match status" value="1"/>
</dbReference>
<accession>A0ABW0UBA5</accession>
<sequence>MNPLEVFASYTAYQLKERTWVIQFMGGSQHIYLLEGDEQALLLDTGYGSGTLRAFAQTLTTKPLICANTHFHPDHSSGNGEFEEVLVNSGYVDDEHSVMNNTGPFDITRLPFPHYRKKLIEAGDVIDLGNRQLKLLEVKPAHCNSSLFFFDEGERMMFCGDEMESAQVLLLENSRNPKMAASYDIKERLLNFKANTELLLSYQDQYDYLLPNHNGGPIAKSYLQDYLDLVDGIFAGTVTIEDKLNHRFIEMDPRSATFCRIRYGKGSIILVKDDVLKVFGTGLENGDE</sequence>
<keyword evidence="3" id="KW-1185">Reference proteome</keyword>
<dbReference type="EMBL" id="JBHSOJ010000016">
    <property type="protein sequence ID" value="MFC5630825.1"/>
    <property type="molecule type" value="Genomic_DNA"/>
</dbReference>
<dbReference type="InterPro" id="IPR036866">
    <property type="entry name" value="RibonucZ/Hydroxyglut_hydro"/>
</dbReference>
<feature type="domain" description="Metallo-beta-lactamase" evidence="1">
    <location>
        <begin position="28"/>
        <end position="213"/>
    </location>
</feature>
<dbReference type="SMART" id="SM00849">
    <property type="entry name" value="Lactamase_B"/>
    <property type="match status" value="1"/>
</dbReference>
<dbReference type="Gene3D" id="3.60.15.10">
    <property type="entry name" value="Ribonuclease Z/Hydroxyacylglutathione hydrolase-like"/>
    <property type="match status" value="1"/>
</dbReference>
<evidence type="ECO:0000259" key="1">
    <source>
        <dbReference type="SMART" id="SM00849"/>
    </source>
</evidence>
<evidence type="ECO:0000313" key="2">
    <source>
        <dbReference type="EMBL" id="MFC5630825.1"/>
    </source>
</evidence>
<organism evidence="2 3">
    <name type="scientific">Streptococcus caledonicus</name>
    <dbReference type="NCBI Taxonomy" id="2614158"/>
    <lineage>
        <taxon>Bacteria</taxon>
        <taxon>Bacillati</taxon>
        <taxon>Bacillota</taxon>
        <taxon>Bacilli</taxon>
        <taxon>Lactobacillales</taxon>
        <taxon>Streptococcaceae</taxon>
        <taxon>Streptococcus</taxon>
    </lineage>
</organism>
<proteinExistence type="predicted"/>
<dbReference type="Proteomes" id="UP001596110">
    <property type="component" value="Unassembled WGS sequence"/>
</dbReference>
<dbReference type="InterPro" id="IPR050855">
    <property type="entry name" value="NDM-1-like"/>
</dbReference>
<dbReference type="PANTHER" id="PTHR42951:SF22">
    <property type="entry name" value="METALLO BETA-LACTAMASE SUPERFAMILY LIPOPROTEIN"/>
    <property type="match status" value="1"/>
</dbReference>
<dbReference type="SUPFAM" id="SSF56281">
    <property type="entry name" value="Metallo-hydrolase/oxidoreductase"/>
    <property type="match status" value="1"/>
</dbReference>
<evidence type="ECO:0000313" key="3">
    <source>
        <dbReference type="Proteomes" id="UP001596110"/>
    </source>
</evidence>
<comment type="caution">
    <text evidence="2">The sequence shown here is derived from an EMBL/GenBank/DDBJ whole genome shotgun (WGS) entry which is preliminary data.</text>
</comment>
<dbReference type="PANTHER" id="PTHR42951">
    <property type="entry name" value="METALLO-BETA-LACTAMASE DOMAIN-CONTAINING"/>
    <property type="match status" value="1"/>
</dbReference>
<dbReference type="RefSeq" id="WP_156805694.1">
    <property type="nucleotide sequence ID" value="NZ_JBHSOJ010000016.1"/>
</dbReference>
<dbReference type="InterPro" id="IPR001279">
    <property type="entry name" value="Metallo-B-lactamas"/>
</dbReference>
<protein>
    <submittedName>
        <fullName evidence="2">MBL fold metallo-hydrolase</fullName>
    </submittedName>
</protein>
<gene>
    <name evidence="2" type="ORF">ACFPQ3_04305</name>
</gene>
<name>A0ABW0UBA5_9STRE</name>
<reference evidence="3" key="1">
    <citation type="journal article" date="2019" name="Int. J. Syst. Evol. Microbiol.">
        <title>The Global Catalogue of Microorganisms (GCM) 10K type strain sequencing project: providing services to taxonomists for standard genome sequencing and annotation.</title>
        <authorList>
            <consortium name="The Broad Institute Genomics Platform"/>
            <consortium name="The Broad Institute Genome Sequencing Center for Infectious Disease"/>
            <person name="Wu L."/>
            <person name="Ma J."/>
        </authorList>
    </citation>
    <scope>NUCLEOTIDE SEQUENCE [LARGE SCALE GENOMIC DNA]</scope>
    <source>
        <strain evidence="3">DT43</strain>
    </source>
</reference>